<feature type="domain" description="ABC transporter" evidence="6">
    <location>
        <begin position="333"/>
        <end position="546"/>
    </location>
</feature>
<feature type="compositionally biased region" description="Basic and acidic residues" evidence="5">
    <location>
        <begin position="550"/>
        <end position="572"/>
    </location>
</feature>
<dbReference type="InterPro" id="IPR017871">
    <property type="entry name" value="ABC_transporter-like_CS"/>
</dbReference>
<keyword evidence="3 7" id="KW-0067">ATP-binding</keyword>
<dbReference type="InterPro" id="IPR027417">
    <property type="entry name" value="P-loop_NTPase"/>
</dbReference>
<evidence type="ECO:0000256" key="1">
    <source>
        <dbReference type="ARBA" id="ARBA00022737"/>
    </source>
</evidence>
<evidence type="ECO:0000256" key="5">
    <source>
        <dbReference type="SAM" id="MobiDB-lite"/>
    </source>
</evidence>
<name>A0A939H948_9CLOT</name>
<evidence type="ECO:0000313" key="7">
    <source>
        <dbReference type="EMBL" id="MBO1264258.1"/>
    </source>
</evidence>
<accession>A0A939H948</accession>
<protein>
    <submittedName>
        <fullName evidence="7">ABC-F family ATP-binding cassette domain-containing protein</fullName>
    </submittedName>
</protein>
<keyword evidence="2" id="KW-0547">Nucleotide-binding</keyword>
<dbReference type="CDD" id="cd03221">
    <property type="entry name" value="ABCF_EF-3"/>
    <property type="match status" value="2"/>
</dbReference>
<feature type="domain" description="ABC transporter" evidence="6">
    <location>
        <begin position="4"/>
        <end position="263"/>
    </location>
</feature>
<dbReference type="GO" id="GO:0016887">
    <property type="term" value="F:ATP hydrolysis activity"/>
    <property type="evidence" value="ECO:0007669"/>
    <property type="project" value="InterPro"/>
</dbReference>
<keyword evidence="1" id="KW-0677">Repeat</keyword>
<dbReference type="GO" id="GO:0005524">
    <property type="term" value="F:ATP binding"/>
    <property type="evidence" value="ECO:0007669"/>
    <property type="project" value="UniProtKB-KW"/>
</dbReference>
<dbReference type="RefSeq" id="WP_207598771.1">
    <property type="nucleotide sequence ID" value="NZ_JAFNJU010000002.1"/>
</dbReference>
<evidence type="ECO:0000256" key="3">
    <source>
        <dbReference type="ARBA" id="ARBA00022840"/>
    </source>
</evidence>
<dbReference type="Gene3D" id="3.40.50.300">
    <property type="entry name" value="P-loop containing nucleotide triphosphate hydrolases"/>
    <property type="match status" value="2"/>
</dbReference>
<evidence type="ECO:0000313" key="8">
    <source>
        <dbReference type="Proteomes" id="UP000664218"/>
    </source>
</evidence>
<dbReference type="GO" id="GO:0003677">
    <property type="term" value="F:DNA binding"/>
    <property type="evidence" value="ECO:0007669"/>
    <property type="project" value="InterPro"/>
</dbReference>
<dbReference type="PANTHER" id="PTHR42855">
    <property type="entry name" value="ABC TRANSPORTER ATP-BINDING SUBUNIT"/>
    <property type="match status" value="1"/>
</dbReference>
<dbReference type="SUPFAM" id="SSF52540">
    <property type="entry name" value="P-loop containing nucleoside triphosphate hydrolases"/>
    <property type="match status" value="2"/>
</dbReference>
<dbReference type="AlphaFoldDB" id="A0A939H948"/>
<gene>
    <name evidence="7" type="ORF">J3A84_04260</name>
</gene>
<dbReference type="InterPro" id="IPR051309">
    <property type="entry name" value="ABCF_ATPase"/>
</dbReference>
<dbReference type="FunFam" id="3.40.50.300:FF:000011">
    <property type="entry name" value="Putative ABC transporter ATP-binding component"/>
    <property type="match status" value="1"/>
</dbReference>
<dbReference type="Proteomes" id="UP000664218">
    <property type="component" value="Unassembled WGS sequence"/>
</dbReference>
<comment type="caution">
    <text evidence="7">The sequence shown here is derived from an EMBL/GenBank/DDBJ whole genome shotgun (WGS) entry which is preliminary data.</text>
</comment>
<dbReference type="PANTHER" id="PTHR42855:SF2">
    <property type="entry name" value="DRUG RESISTANCE ABC TRANSPORTER,ATP-BINDING PROTEIN"/>
    <property type="match status" value="1"/>
</dbReference>
<dbReference type="PROSITE" id="PS00211">
    <property type="entry name" value="ABC_TRANSPORTER_1"/>
    <property type="match status" value="1"/>
</dbReference>
<sequence length="643" mass="74894">MIALSTNNVKLSYGIDVILKSISLSINEGDKVALIGANGAGKSSLFKILTKEIREYEGEVFIDKSKTLGYLSQNINLELDKTIHEEALSVFSPLMDMEEKMLLLEEEMKKPYDENHHAEHEAAITDYVRLQERYDLHGGHTYRGEVHKVLRGLGFEEEEFQKKVEILSGGQKTRVALAKLLLSSPDIILLDEPTNHLDLAAIEWLEEYLKAYKGTLLIISHDRYFLDSITDHTFEMINGEIYTYNAPYSRFLELKEKDYEIKLKAYRHQQEEIKRQEKIIEKYRSFNREKSIKAAESRQKMLDKIERLDAPPKAHSPYKIAFDNEVESGTDVLIVENLEKSFDETKLFSGLSFHIRKGERIALIGENGRGKTTLFKMILNRIRPDKGDITLGRNVTLGYYDQEQSDLHMEKNVFSEIHDDFPYLTETETRTYLGSFLFRGDDVFKSIENLSGGERCRVNLLKLMLKKSNFLILDEPTNHLDIPSREALEDALLDYDGTIFVISHDRYFLNKVVKNIFELKEDGIEKYLGNYTYYIEKKNNPNRFQGLEEAPERNKTRAQEEKKKKKGREKDERARKKYFKDLEERIGRLEEEKTDLTTSLTTEEVFSDIRKSMEISERIAAHEKTLEALYEEWEMLLLESEES</sequence>
<dbReference type="FunFam" id="3.40.50.300:FF:000309">
    <property type="entry name" value="ABC transporter ATP-binding protein"/>
    <property type="match status" value="1"/>
</dbReference>
<dbReference type="InterPro" id="IPR003593">
    <property type="entry name" value="AAA+_ATPase"/>
</dbReference>
<dbReference type="Pfam" id="PF12848">
    <property type="entry name" value="ABC_tran_Xtn"/>
    <property type="match status" value="1"/>
</dbReference>
<dbReference type="Pfam" id="PF00005">
    <property type="entry name" value="ABC_tran"/>
    <property type="match status" value="2"/>
</dbReference>
<organism evidence="7 8">
    <name type="scientific">Proteiniclasticum aestuarii</name>
    <dbReference type="NCBI Taxonomy" id="2817862"/>
    <lineage>
        <taxon>Bacteria</taxon>
        <taxon>Bacillati</taxon>
        <taxon>Bacillota</taxon>
        <taxon>Clostridia</taxon>
        <taxon>Eubacteriales</taxon>
        <taxon>Clostridiaceae</taxon>
        <taxon>Proteiniclasticum</taxon>
    </lineage>
</organism>
<dbReference type="InterPro" id="IPR003439">
    <property type="entry name" value="ABC_transporter-like_ATP-bd"/>
</dbReference>
<feature type="coiled-coil region" evidence="4">
    <location>
        <begin position="579"/>
        <end position="632"/>
    </location>
</feature>
<evidence type="ECO:0000259" key="6">
    <source>
        <dbReference type="PROSITE" id="PS50893"/>
    </source>
</evidence>
<dbReference type="InterPro" id="IPR032781">
    <property type="entry name" value="ABC_tran_Xtn"/>
</dbReference>
<dbReference type="SMART" id="SM00382">
    <property type="entry name" value="AAA"/>
    <property type="match status" value="2"/>
</dbReference>
<feature type="region of interest" description="Disordered" evidence="5">
    <location>
        <begin position="544"/>
        <end position="572"/>
    </location>
</feature>
<proteinExistence type="predicted"/>
<evidence type="ECO:0000256" key="4">
    <source>
        <dbReference type="SAM" id="Coils"/>
    </source>
</evidence>
<dbReference type="Pfam" id="PF16326">
    <property type="entry name" value="ABC_tran_CTD"/>
    <property type="match status" value="1"/>
</dbReference>
<reference evidence="7" key="1">
    <citation type="submission" date="2021-03" db="EMBL/GenBank/DDBJ databases">
        <title>Proteiniclasticum marinus sp. nov., isolated from tidal flat sediment.</title>
        <authorList>
            <person name="Namirimu T."/>
            <person name="Yang J.-A."/>
            <person name="Yang S.-H."/>
            <person name="Kim Y.-J."/>
            <person name="Kwon K.K."/>
        </authorList>
    </citation>
    <scope>NUCLEOTIDE SEQUENCE</scope>
    <source>
        <strain evidence="7">SCR006</strain>
    </source>
</reference>
<dbReference type="EMBL" id="JAFNJU010000002">
    <property type="protein sequence ID" value="MBO1264258.1"/>
    <property type="molecule type" value="Genomic_DNA"/>
</dbReference>
<keyword evidence="8" id="KW-1185">Reference proteome</keyword>
<evidence type="ECO:0000256" key="2">
    <source>
        <dbReference type="ARBA" id="ARBA00022741"/>
    </source>
</evidence>
<dbReference type="InterPro" id="IPR032524">
    <property type="entry name" value="ABC_tran_C"/>
</dbReference>
<dbReference type="PROSITE" id="PS50893">
    <property type="entry name" value="ABC_TRANSPORTER_2"/>
    <property type="match status" value="2"/>
</dbReference>
<keyword evidence="4" id="KW-0175">Coiled coil</keyword>